<dbReference type="AlphaFoldDB" id="A0A5S9F7X5"/>
<protein>
    <submittedName>
        <fullName evidence="1">Uncharacterized protein</fullName>
    </submittedName>
</protein>
<organism evidence="1 2">
    <name type="scientific">Uabimicrobium amorphum</name>
    <dbReference type="NCBI Taxonomy" id="2596890"/>
    <lineage>
        <taxon>Bacteria</taxon>
        <taxon>Pseudomonadati</taxon>
        <taxon>Planctomycetota</taxon>
        <taxon>Candidatus Uabimicrobiia</taxon>
        <taxon>Candidatus Uabimicrobiales</taxon>
        <taxon>Candidatus Uabimicrobiaceae</taxon>
        <taxon>Candidatus Uabimicrobium</taxon>
    </lineage>
</organism>
<dbReference type="Proteomes" id="UP000326354">
    <property type="component" value="Chromosome"/>
</dbReference>
<dbReference type="RefSeq" id="WP_151971707.1">
    <property type="nucleotide sequence ID" value="NZ_AP019860.1"/>
</dbReference>
<reference evidence="1 2" key="1">
    <citation type="submission" date="2019-08" db="EMBL/GenBank/DDBJ databases">
        <title>Complete genome sequence of Candidatus Uab amorphum.</title>
        <authorList>
            <person name="Shiratori T."/>
            <person name="Suzuki S."/>
            <person name="Kakizawa Y."/>
            <person name="Ishida K."/>
        </authorList>
    </citation>
    <scope>NUCLEOTIDE SEQUENCE [LARGE SCALE GENOMIC DNA]</scope>
    <source>
        <strain evidence="1 2">SRT547</strain>
    </source>
</reference>
<dbReference type="EMBL" id="AP019860">
    <property type="protein sequence ID" value="BBM87702.1"/>
    <property type="molecule type" value="Genomic_DNA"/>
</dbReference>
<keyword evidence="2" id="KW-1185">Reference proteome</keyword>
<evidence type="ECO:0000313" key="1">
    <source>
        <dbReference type="EMBL" id="BBM87702.1"/>
    </source>
</evidence>
<accession>A0A5S9F7X5</accession>
<sequence length="84" mass="9964">MKIKQHDGWWEFSEKEKILAQYHYQQKHLYKVVDSFVWACEKDVSGGAQLVTSVADIYAEESLDFAEEYLLLHGEDEKTFFWEA</sequence>
<proteinExistence type="predicted"/>
<dbReference type="KEGG" id="uam:UABAM_06117"/>
<name>A0A5S9F7X5_UABAM</name>
<gene>
    <name evidence="1" type="ORF">UABAM_06117</name>
</gene>
<evidence type="ECO:0000313" key="2">
    <source>
        <dbReference type="Proteomes" id="UP000326354"/>
    </source>
</evidence>